<reference evidence="1 2" key="1">
    <citation type="submission" date="2016-07" db="EMBL/GenBank/DDBJ databases">
        <title>Pervasive Adenine N6-methylation of Active Genes in Fungi.</title>
        <authorList>
            <consortium name="DOE Joint Genome Institute"/>
            <person name="Mondo S.J."/>
            <person name="Dannebaum R.O."/>
            <person name="Kuo R.C."/>
            <person name="Labutti K."/>
            <person name="Haridas S."/>
            <person name="Kuo A."/>
            <person name="Salamov A."/>
            <person name="Ahrendt S.R."/>
            <person name="Lipzen A."/>
            <person name="Sullivan W."/>
            <person name="Andreopoulos W.B."/>
            <person name="Clum A."/>
            <person name="Lindquist E."/>
            <person name="Daum C."/>
            <person name="Ramamoorthy G.K."/>
            <person name="Gryganskyi A."/>
            <person name="Culley D."/>
            <person name="Magnuson J.K."/>
            <person name="James T.Y."/>
            <person name="O'Malley M.A."/>
            <person name="Stajich J.E."/>
            <person name="Spatafora J.W."/>
            <person name="Visel A."/>
            <person name="Grigoriev I.V."/>
        </authorList>
    </citation>
    <scope>NUCLEOTIDE SEQUENCE [LARGE SCALE GENOMIC DNA]</scope>
    <source>
        <strain evidence="1 2">12-1054</strain>
    </source>
</reference>
<dbReference type="RefSeq" id="XP_040728427.1">
    <property type="nucleotide sequence ID" value="XM_040868477.1"/>
</dbReference>
<accession>A0A1Y2FVB2</accession>
<dbReference type="Proteomes" id="UP000193685">
    <property type="component" value="Unassembled WGS sequence"/>
</dbReference>
<comment type="caution">
    <text evidence="1">The sequence shown here is derived from an EMBL/GenBank/DDBJ whole genome shotgun (WGS) entry which is preliminary data.</text>
</comment>
<organism evidence="1 2">
    <name type="scientific">Protomyces lactucae-debilis</name>
    <dbReference type="NCBI Taxonomy" id="2754530"/>
    <lineage>
        <taxon>Eukaryota</taxon>
        <taxon>Fungi</taxon>
        <taxon>Dikarya</taxon>
        <taxon>Ascomycota</taxon>
        <taxon>Taphrinomycotina</taxon>
        <taxon>Taphrinomycetes</taxon>
        <taxon>Taphrinales</taxon>
        <taxon>Protomycetaceae</taxon>
        <taxon>Protomyces</taxon>
    </lineage>
</organism>
<evidence type="ECO:0000313" key="1">
    <source>
        <dbReference type="EMBL" id="ORY87932.1"/>
    </source>
</evidence>
<protein>
    <submittedName>
        <fullName evidence="1">Uncharacterized protein</fullName>
    </submittedName>
</protein>
<sequence>MRLLLDVYKVYRPHIIRKILHKNAINEAHARSPCPFTCDSIAGPHQRPSPSRRKKC</sequence>
<dbReference type="EMBL" id="MCFI01000001">
    <property type="protein sequence ID" value="ORY87932.1"/>
    <property type="molecule type" value="Genomic_DNA"/>
</dbReference>
<keyword evidence="2" id="KW-1185">Reference proteome</keyword>
<dbReference type="GeneID" id="63785076"/>
<evidence type="ECO:0000313" key="2">
    <source>
        <dbReference type="Proteomes" id="UP000193685"/>
    </source>
</evidence>
<dbReference type="AlphaFoldDB" id="A0A1Y2FVB2"/>
<gene>
    <name evidence="1" type="ORF">BCR37DRAFT_375898</name>
</gene>
<feature type="non-terminal residue" evidence="1">
    <location>
        <position position="56"/>
    </location>
</feature>
<name>A0A1Y2FVB2_PROLT</name>
<proteinExistence type="predicted"/>